<dbReference type="PANTHER" id="PTHR43333">
    <property type="entry name" value="2-HACID_DH_C DOMAIN-CONTAINING PROTEIN"/>
    <property type="match status" value="1"/>
</dbReference>
<comment type="caution">
    <text evidence="4">The sequence shown here is derived from an EMBL/GenBank/DDBJ whole genome shotgun (WGS) entry which is preliminary data.</text>
</comment>
<keyword evidence="5" id="KW-1185">Reference proteome</keyword>
<dbReference type="Pfam" id="PF02826">
    <property type="entry name" value="2-Hacid_dh_C"/>
    <property type="match status" value="1"/>
</dbReference>
<evidence type="ECO:0000256" key="1">
    <source>
        <dbReference type="ARBA" id="ARBA00023002"/>
    </source>
</evidence>
<gene>
    <name evidence="4" type="ORF">VSX56_17185</name>
</gene>
<accession>A0ABV1SKS5</accession>
<dbReference type="PANTHER" id="PTHR43333:SF1">
    <property type="entry name" value="D-ISOMER SPECIFIC 2-HYDROXYACID DEHYDROGENASE NAD-BINDING DOMAIN-CONTAINING PROTEIN"/>
    <property type="match status" value="1"/>
</dbReference>
<reference evidence="4 5" key="1">
    <citation type="submission" date="2024-01" db="EMBL/GenBank/DDBJ databases">
        <authorList>
            <person name="Deng Y."/>
            <person name="Su J."/>
        </authorList>
    </citation>
    <scope>NUCLEOTIDE SEQUENCE [LARGE SCALE GENOMIC DNA]</scope>
    <source>
        <strain evidence="4 5">CPCC 100088</strain>
    </source>
</reference>
<reference evidence="4 5" key="2">
    <citation type="submission" date="2024-06" db="EMBL/GenBank/DDBJ databases">
        <title>Thioclava kandeliae sp. nov. from a rhizosphere soil sample of Kandelia candel in a mangrove.</title>
        <authorList>
            <person name="Mu T."/>
        </authorList>
    </citation>
    <scope>NUCLEOTIDE SEQUENCE [LARGE SCALE GENOMIC DNA]</scope>
    <source>
        <strain evidence="4 5">CPCC 100088</strain>
    </source>
</reference>
<dbReference type="InterPro" id="IPR006140">
    <property type="entry name" value="D-isomer_DH_NAD-bd"/>
</dbReference>
<feature type="domain" description="D-isomer specific 2-hydroxyacid dehydrogenase NAD-binding" evidence="3">
    <location>
        <begin position="97"/>
        <end position="268"/>
    </location>
</feature>
<dbReference type="Gene3D" id="3.40.50.720">
    <property type="entry name" value="NAD(P)-binding Rossmann-like Domain"/>
    <property type="match status" value="2"/>
</dbReference>
<keyword evidence="1" id="KW-0560">Oxidoreductase</keyword>
<evidence type="ECO:0000313" key="4">
    <source>
        <dbReference type="EMBL" id="MER5173502.1"/>
    </source>
</evidence>
<evidence type="ECO:0000259" key="3">
    <source>
        <dbReference type="Pfam" id="PF02826"/>
    </source>
</evidence>
<dbReference type="SUPFAM" id="SSF51735">
    <property type="entry name" value="NAD(P)-binding Rossmann-fold domains"/>
    <property type="match status" value="1"/>
</dbReference>
<evidence type="ECO:0000313" key="5">
    <source>
        <dbReference type="Proteomes" id="UP001438953"/>
    </source>
</evidence>
<dbReference type="Proteomes" id="UP001438953">
    <property type="component" value="Unassembled WGS sequence"/>
</dbReference>
<dbReference type="CDD" id="cd12164">
    <property type="entry name" value="GDH_like_2"/>
    <property type="match status" value="1"/>
</dbReference>
<dbReference type="EMBL" id="JAYWLC010000019">
    <property type="protein sequence ID" value="MER5173502.1"/>
    <property type="molecule type" value="Genomic_DNA"/>
</dbReference>
<keyword evidence="2" id="KW-0520">NAD</keyword>
<dbReference type="InterPro" id="IPR036291">
    <property type="entry name" value="NAD(P)-bd_dom_sf"/>
</dbReference>
<evidence type="ECO:0000256" key="2">
    <source>
        <dbReference type="ARBA" id="ARBA00023027"/>
    </source>
</evidence>
<proteinExistence type="predicted"/>
<dbReference type="RefSeq" id="WP_350938872.1">
    <property type="nucleotide sequence ID" value="NZ_JAYWLC010000019.1"/>
</dbReference>
<sequence length="303" mass="32852">MKLLYLSIPEREKVWKEILAPHGIEMIMGEAAVTDPASITHIACWEPPEDIARYPNLEVLISVGAGVDHMPPLPEGVALSRTLAESIEKMVRDWCVMGVLATHRDLPVYLDQATRGEWVQHAPNTAKGARVGIMGMGRIGQLTAQTLKSLDFEVGGWSRSGRPVEDCPVYDQAGLDAFLARTDILVCLLPLTDETRGLMDAAFFAKLPRGARIVQAGRGAQLDLAALRVALDAGQITSAMLDVTDPEPLPADHWAWSDSRLIITPHIAARTGYEEGARHVLAVMQASAAGNPIPGQVDQKKGY</sequence>
<name>A0ABV1SKS5_9RHOB</name>
<organism evidence="4 5">
    <name type="scientific">Thioclava kandeliae</name>
    <dbReference type="NCBI Taxonomy" id="3070818"/>
    <lineage>
        <taxon>Bacteria</taxon>
        <taxon>Pseudomonadati</taxon>
        <taxon>Pseudomonadota</taxon>
        <taxon>Alphaproteobacteria</taxon>
        <taxon>Rhodobacterales</taxon>
        <taxon>Paracoccaceae</taxon>
        <taxon>Thioclava</taxon>
    </lineage>
</organism>
<protein>
    <submittedName>
        <fullName evidence="4">Glyoxylate/hydroxypyruvate reductase A</fullName>
    </submittedName>
</protein>